<dbReference type="AlphaFoldDB" id="A0AAQ4CUA1"/>
<keyword evidence="2" id="KW-1185">Reference proteome</keyword>
<accession>A0AAQ4CUA1</accession>
<proteinExistence type="predicted"/>
<sequence>MLNLCILLNSKSNIRLKVNLTLILIKFETNYKATKFYIGSQIPLSFIIITPLGSFKDLQKTLVPLMFIRQSQ</sequence>
<name>A0AAQ4CUA1_9CREN</name>
<gene>
    <name evidence="1" type="ORF">SACC_23990</name>
</gene>
<evidence type="ECO:0000313" key="1">
    <source>
        <dbReference type="EMBL" id="BDB99382.1"/>
    </source>
</evidence>
<organism evidence="1 2">
    <name type="scientific">Saccharolobus caldissimus</name>
    <dbReference type="NCBI Taxonomy" id="1702097"/>
    <lineage>
        <taxon>Archaea</taxon>
        <taxon>Thermoproteota</taxon>
        <taxon>Thermoprotei</taxon>
        <taxon>Sulfolobales</taxon>
        <taxon>Sulfolobaceae</taxon>
        <taxon>Saccharolobus</taxon>
    </lineage>
</organism>
<dbReference type="KEGG" id="scas:SACC_23990"/>
<dbReference type="Proteomes" id="UP001319921">
    <property type="component" value="Chromosome"/>
</dbReference>
<protein>
    <submittedName>
        <fullName evidence="1">Uncharacterized protein</fullName>
    </submittedName>
</protein>
<dbReference type="EMBL" id="AP025226">
    <property type="protein sequence ID" value="BDB99382.1"/>
    <property type="molecule type" value="Genomic_DNA"/>
</dbReference>
<reference evidence="1 2" key="1">
    <citation type="journal article" date="2022" name="Microbiol. Resour. Announc.">
        <title>Complete Genome Sequence of the Hyperthermophilic and Acidophilic Archaeon Saccharolobus caldissimus Strain HS-3T.</title>
        <authorList>
            <person name="Sakai H.D."/>
            <person name="Kurosawa N."/>
        </authorList>
    </citation>
    <scope>NUCLEOTIDE SEQUENCE [LARGE SCALE GENOMIC DNA]</scope>
    <source>
        <strain evidence="1 2">JCM32116</strain>
    </source>
</reference>
<evidence type="ECO:0000313" key="2">
    <source>
        <dbReference type="Proteomes" id="UP001319921"/>
    </source>
</evidence>